<dbReference type="Pfam" id="PF13480">
    <property type="entry name" value="Acetyltransf_6"/>
    <property type="match status" value="1"/>
</dbReference>
<dbReference type="Proteomes" id="UP001589585">
    <property type="component" value="Unassembled WGS sequence"/>
</dbReference>
<sequence>MIENYIIKRNFYFSLFEKNSIPPIYKSVAFHAKTIYKNKEQVTKKQESKLHSYTYVPDYLSVNTSENLKTEKVFQKAGFAAHLDGCESVEHYLNANCKTNFRGNVRRPLKRLETCLNIEYKMFYGAIDTETYAFLMDRFYQMLKRRFEQRNDKNIVLQQWDFYLKNSLKSIIQKKACLFVIYHNDKPIAFSLNFIFNKVFYFAIPTFDLDYAKFTLGNTVIYKNLEWCIENKFSLFDMGYGGFENKLNWCNTRYNFEHHVIYSTKTGIGKRYAFLLKHKYNLINYLLAKGVNTALHDFKNKIKNSKKTSPNSTYTITKVNHANELDSNTLIEIDVNTEAYGYLRKPVYDFLYLNTERFNEVKVYHVKTDNTHFLIKGKKSQALITNSHLVE</sequence>
<keyword evidence="3" id="KW-1185">Reference proteome</keyword>
<feature type="domain" description="BioF2-like acetyltransferase" evidence="1">
    <location>
        <begin position="100"/>
        <end position="244"/>
    </location>
</feature>
<evidence type="ECO:0000313" key="3">
    <source>
        <dbReference type="Proteomes" id="UP001589585"/>
    </source>
</evidence>
<comment type="caution">
    <text evidence="2">The sequence shown here is derived from an EMBL/GenBank/DDBJ whole genome shotgun (WGS) entry which is preliminary data.</text>
</comment>
<proteinExistence type="predicted"/>
<dbReference type="SUPFAM" id="SSF55729">
    <property type="entry name" value="Acyl-CoA N-acyltransferases (Nat)"/>
    <property type="match status" value="1"/>
</dbReference>
<dbReference type="Gene3D" id="3.40.630.30">
    <property type="match status" value="1"/>
</dbReference>
<reference evidence="2 3" key="1">
    <citation type="submission" date="2024-09" db="EMBL/GenBank/DDBJ databases">
        <authorList>
            <person name="Sun Q."/>
            <person name="Mori K."/>
        </authorList>
    </citation>
    <scope>NUCLEOTIDE SEQUENCE [LARGE SCALE GENOMIC DNA]</scope>
    <source>
        <strain evidence="2 3">CECT 8622</strain>
    </source>
</reference>
<evidence type="ECO:0000259" key="1">
    <source>
        <dbReference type="Pfam" id="PF13480"/>
    </source>
</evidence>
<accession>A0ABV5FDQ2</accession>
<dbReference type="EMBL" id="JBHMFC010000081">
    <property type="protein sequence ID" value="MFB9057597.1"/>
    <property type="molecule type" value="Genomic_DNA"/>
</dbReference>
<dbReference type="InterPro" id="IPR038740">
    <property type="entry name" value="BioF2-like_GNAT_dom"/>
</dbReference>
<dbReference type="RefSeq" id="WP_379861837.1">
    <property type="nucleotide sequence ID" value="NZ_JBHMFC010000081.1"/>
</dbReference>
<dbReference type="InterPro" id="IPR016181">
    <property type="entry name" value="Acyl_CoA_acyltransferase"/>
</dbReference>
<name>A0ABV5FDQ2_9FLAO</name>
<gene>
    <name evidence="2" type="ORF">ACFFU9_12685</name>
</gene>
<evidence type="ECO:0000313" key="2">
    <source>
        <dbReference type="EMBL" id="MFB9057597.1"/>
    </source>
</evidence>
<organism evidence="2 3">
    <name type="scientific">Mariniflexile ostreae</name>
    <dbReference type="NCBI Taxonomy" id="1520892"/>
    <lineage>
        <taxon>Bacteria</taxon>
        <taxon>Pseudomonadati</taxon>
        <taxon>Bacteroidota</taxon>
        <taxon>Flavobacteriia</taxon>
        <taxon>Flavobacteriales</taxon>
        <taxon>Flavobacteriaceae</taxon>
        <taxon>Mariniflexile</taxon>
    </lineage>
</organism>
<protein>
    <submittedName>
        <fullName evidence="2">GNAT family N-acetyltransferase</fullName>
    </submittedName>
</protein>